<proteinExistence type="predicted"/>
<feature type="domain" description="Barwin" evidence="3">
    <location>
        <begin position="19"/>
        <end position="48"/>
    </location>
</feature>
<accession>A0A0E0MD46</accession>
<dbReference type="GO" id="GO:0042742">
    <property type="term" value="P:defense response to bacterium"/>
    <property type="evidence" value="ECO:0007669"/>
    <property type="project" value="InterPro"/>
</dbReference>
<organism evidence="4">
    <name type="scientific">Oryza punctata</name>
    <name type="common">Red rice</name>
    <dbReference type="NCBI Taxonomy" id="4537"/>
    <lineage>
        <taxon>Eukaryota</taxon>
        <taxon>Viridiplantae</taxon>
        <taxon>Streptophyta</taxon>
        <taxon>Embryophyta</taxon>
        <taxon>Tracheophyta</taxon>
        <taxon>Spermatophyta</taxon>
        <taxon>Magnoliopsida</taxon>
        <taxon>Liliopsida</taxon>
        <taxon>Poales</taxon>
        <taxon>Poaceae</taxon>
        <taxon>BOP clade</taxon>
        <taxon>Oryzoideae</taxon>
        <taxon>Oryzeae</taxon>
        <taxon>Oryzinae</taxon>
        <taxon>Oryza</taxon>
    </lineage>
</organism>
<dbReference type="AlphaFoldDB" id="A0A0E0MD46"/>
<dbReference type="PROSITE" id="PS51174">
    <property type="entry name" value="BARWIN_3"/>
    <property type="match status" value="1"/>
</dbReference>
<evidence type="ECO:0000256" key="1">
    <source>
        <dbReference type="ARBA" id="ARBA00022729"/>
    </source>
</evidence>
<dbReference type="InterPro" id="IPR001153">
    <property type="entry name" value="Barwin_dom"/>
</dbReference>
<dbReference type="GO" id="GO:0050832">
    <property type="term" value="P:defense response to fungus"/>
    <property type="evidence" value="ECO:0007669"/>
    <property type="project" value="InterPro"/>
</dbReference>
<reference evidence="4" key="2">
    <citation type="submission" date="2018-05" db="EMBL/GenBank/DDBJ databases">
        <title>OpunRS2 (Oryza punctata Reference Sequence Version 2).</title>
        <authorList>
            <person name="Zhang J."/>
            <person name="Kudrna D."/>
            <person name="Lee S."/>
            <person name="Talag J."/>
            <person name="Welchert J."/>
            <person name="Wing R.A."/>
        </authorList>
    </citation>
    <scope>NUCLEOTIDE SEQUENCE [LARGE SCALE GENOMIC DNA]</scope>
</reference>
<keyword evidence="1" id="KW-0732">Signal</keyword>
<name>A0A0E0MD46_ORYPU</name>
<sequence>MSGGHLLVGGRSRRRAAVQQASGVVATYNPDTINWDLGTVSAYCSTWDTPTCRWRVADVTVGRRSAARPATGAHGEIYSPLVAASSWYVRTRARRGEDCLDVGVEQLACMRDALGRIGDEHGDGGERCAATETDEVDVEKRGEKGD</sequence>
<evidence type="ECO:0000313" key="5">
    <source>
        <dbReference type="Proteomes" id="UP000026962"/>
    </source>
</evidence>
<dbReference type="Gramene" id="OPUNC11G04680.1">
    <property type="protein sequence ID" value="OPUNC11G04680.1"/>
    <property type="gene ID" value="OPUNC11G04680"/>
</dbReference>
<feature type="region of interest" description="Disordered" evidence="2">
    <location>
        <begin position="121"/>
        <end position="146"/>
    </location>
</feature>
<evidence type="ECO:0000256" key="2">
    <source>
        <dbReference type="SAM" id="MobiDB-lite"/>
    </source>
</evidence>
<dbReference type="HOGENOM" id="CLU_1780439_0_0_1"/>
<dbReference type="InterPro" id="IPR036908">
    <property type="entry name" value="RlpA-like_sf"/>
</dbReference>
<dbReference type="Gene3D" id="2.40.40.10">
    <property type="entry name" value="RlpA-like domain"/>
    <property type="match status" value="1"/>
</dbReference>
<keyword evidence="5" id="KW-1185">Reference proteome</keyword>
<dbReference type="Proteomes" id="UP000026962">
    <property type="component" value="Chromosome 11"/>
</dbReference>
<dbReference type="EnsemblPlants" id="OPUNC11G04680.1">
    <property type="protein sequence ID" value="OPUNC11G04680.1"/>
    <property type="gene ID" value="OPUNC11G04680"/>
</dbReference>
<reference evidence="4" key="1">
    <citation type="submission" date="2015-04" db="UniProtKB">
        <authorList>
            <consortium name="EnsemblPlants"/>
        </authorList>
    </citation>
    <scope>IDENTIFICATION</scope>
</reference>
<protein>
    <recommendedName>
        <fullName evidence="3">Barwin domain-containing protein</fullName>
    </recommendedName>
</protein>
<evidence type="ECO:0000313" key="4">
    <source>
        <dbReference type="EnsemblPlants" id="OPUNC11G04680.1"/>
    </source>
</evidence>
<evidence type="ECO:0000259" key="3">
    <source>
        <dbReference type="PROSITE" id="PS51174"/>
    </source>
</evidence>
<dbReference type="Pfam" id="PF00967">
    <property type="entry name" value="Barwin"/>
    <property type="match status" value="1"/>
</dbReference>